<evidence type="ECO:0000313" key="2">
    <source>
        <dbReference type="EMBL" id="KAH7162332.1"/>
    </source>
</evidence>
<sequence length="247" mass="25364">MPAIPIYTASPINAQKASGVTPQTAAPNGTEAQIGEAASSPCPTRTYPAAQPGARPSLPVPTGSLGTPSKPQPTPTRTAAYVSPPPPQPGAFPTPATRGTGFPPPKTGETLRAEQPQAGSVPKSPQAAYAPLGASEVPARRLSATIPTPAPFSDPLGGRFDGGDLSNPPGYYQNVNASEFSSSQRAAHNAAIERDTTDRMSISNRMSLSADNGDDEGVWGAAKKWASAAGEGLAAAEQEVWKRINKD</sequence>
<dbReference type="EMBL" id="JAGMUU010000001">
    <property type="protein sequence ID" value="KAH7162332.1"/>
    <property type="molecule type" value="Genomic_DNA"/>
</dbReference>
<evidence type="ECO:0000313" key="3">
    <source>
        <dbReference type="Proteomes" id="UP000717696"/>
    </source>
</evidence>
<feature type="compositionally biased region" description="Pro residues" evidence="1">
    <location>
        <begin position="83"/>
        <end position="92"/>
    </location>
</feature>
<comment type="caution">
    <text evidence="2">The sequence shown here is derived from an EMBL/GenBank/DDBJ whole genome shotgun (WGS) entry which is preliminary data.</text>
</comment>
<gene>
    <name evidence="2" type="ORF">B0J13DRAFT_6115</name>
</gene>
<evidence type="ECO:0000256" key="1">
    <source>
        <dbReference type="SAM" id="MobiDB-lite"/>
    </source>
</evidence>
<feature type="compositionally biased region" description="Polar residues" evidence="1">
    <location>
        <begin position="10"/>
        <end position="31"/>
    </location>
</feature>
<protein>
    <submittedName>
        <fullName evidence="2">Uncharacterized protein</fullName>
    </submittedName>
</protein>
<name>A0A9P9FHF5_9HYPO</name>
<keyword evidence="3" id="KW-1185">Reference proteome</keyword>
<proteinExistence type="predicted"/>
<accession>A0A9P9FHF5</accession>
<reference evidence="2" key="1">
    <citation type="journal article" date="2021" name="Nat. Commun.">
        <title>Genetic determinants of endophytism in the Arabidopsis root mycobiome.</title>
        <authorList>
            <person name="Mesny F."/>
            <person name="Miyauchi S."/>
            <person name="Thiergart T."/>
            <person name="Pickel B."/>
            <person name="Atanasova L."/>
            <person name="Karlsson M."/>
            <person name="Huettel B."/>
            <person name="Barry K.W."/>
            <person name="Haridas S."/>
            <person name="Chen C."/>
            <person name="Bauer D."/>
            <person name="Andreopoulos W."/>
            <person name="Pangilinan J."/>
            <person name="LaButti K."/>
            <person name="Riley R."/>
            <person name="Lipzen A."/>
            <person name="Clum A."/>
            <person name="Drula E."/>
            <person name="Henrissat B."/>
            <person name="Kohler A."/>
            <person name="Grigoriev I.V."/>
            <person name="Martin F.M."/>
            <person name="Hacquard S."/>
        </authorList>
    </citation>
    <scope>NUCLEOTIDE SEQUENCE</scope>
    <source>
        <strain evidence="2">MPI-CAGE-AT-0021</strain>
    </source>
</reference>
<dbReference type="OrthoDB" id="5385910at2759"/>
<organism evidence="2 3">
    <name type="scientific">Dactylonectria estremocensis</name>
    <dbReference type="NCBI Taxonomy" id="1079267"/>
    <lineage>
        <taxon>Eukaryota</taxon>
        <taxon>Fungi</taxon>
        <taxon>Dikarya</taxon>
        <taxon>Ascomycota</taxon>
        <taxon>Pezizomycotina</taxon>
        <taxon>Sordariomycetes</taxon>
        <taxon>Hypocreomycetidae</taxon>
        <taxon>Hypocreales</taxon>
        <taxon>Nectriaceae</taxon>
        <taxon>Dactylonectria</taxon>
    </lineage>
</organism>
<feature type="region of interest" description="Disordered" evidence="1">
    <location>
        <begin position="1"/>
        <end position="170"/>
    </location>
</feature>
<dbReference type="Proteomes" id="UP000717696">
    <property type="component" value="Unassembled WGS sequence"/>
</dbReference>
<dbReference type="AlphaFoldDB" id="A0A9P9FHF5"/>